<comment type="subunit">
    <text evidence="7">Component of the mitochondrial contact site and cristae organizing system (MICOS) complex.</text>
</comment>
<keyword evidence="3 7" id="KW-0999">Mitochondrion inner membrane</keyword>
<evidence type="ECO:0000256" key="4">
    <source>
        <dbReference type="ARBA" id="ARBA00022989"/>
    </source>
</evidence>
<dbReference type="AlphaFoldDB" id="A0A8R2R8Y7"/>
<dbReference type="InterPro" id="IPR019133">
    <property type="entry name" value="MIC60"/>
</dbReference>
<dbReference type="Pfam" id="PF09731">
    <property type="entry name" value="Mitofilin"/>
    <property type="match status" value="1"/>
</dbReference>
<dbReference type="PANTHER" id="PTHR15415:SF7">
    <property type="entry name" value="MICOS COMPLEX SUBUNIT MIC60"/>
    <property type="match status" value="1"/>
</dbReference>
<dbReference type="GO" id="GO:0042407">
    <property type="term" value="P:cristae formation"/>
    <property type="evidence" value="ECO:0007669"/>
    <property type="project" value="TreeGrafter"/>
</dbReference>
<keyword evidence="2 7" id="KW-0812">Transmembrane</keyword>
<evidence type="ECO:0000313" key="8">
    <source>
        <dbReference type="EnsemblMetazoa" id="XP_037876585.1"/>
    </source>
</evidence>
<reference evidence="8" key="2">
    <citation type="submission" date="2022-06" db="UniProtKB">
        <authorList>
            <consortium name="EnsemblMetazoa"/>
        </authorList>
    </citation>
    <scope>IDENTIFICATION</scope>
    <source>
        <strain evidence="8">p50T (Dazao)</strain>
    </source>
</reference>
<comment type="function">
    <text evidence="7">Component of the MICOS complex, a large protein complex of the mitochondrial inner membrane that plays crucial roles in the maintenance of crista junctions, inner membrane architecture, and formation of contact sites to the outer membrane.</text>
</comment>
<dbReference type="GO" id="GO:0061617">
    <property type="term" value="C:MICOS complex"/>
    <property type="evidence" value="ECO:0007669"/>
    <property type="project" value="TreeGrafter"/>
</dbReference>
<evidence type="ECO:0000256" key="2">
    <source>
        <dbReference type="ARBA" id="ARBA00022692"/>
    </source>
</evidence>
<keyword evidence="9" id="KW-1185">Reference proteome</keyword>
<dbReference type="PANTHER" id="PTHR15415">
    <property type="entry name" value="MITOFILIN"/>
    <property type="match status" value="1"/>
</dbReference>
<evidence type="ECO:0000256" key="5">
    <source>
        <dbReference type="ARBA" id="ARBA00023128"/>
    </source>
</evidence>
<evidence type="ECO:0000256" key="1">
    <source>
        <dbReference type="ARBA" id="ARBA00010877"/>
    </source>
</evidence>
<evidence type="ECO:0000256" key="6">
    <source>
        <dbReference type="ARBA" id="ARBA00023136"/>
    </source>
</evidence>
<evidence type="ECO:0000256" key="7">
    <source>
        <dbReference type="RuleBase" id="RU363000"/>
    </source>
</evidence>
<dbReference type="Proteomes" id="UP000005204">
    <property type="component" value="Unassembled WGS sequence"/>
</dbReference>
<reference evidence="9" key="1">
    <citation type="journal article" date="2008" name="Insect Biochem. Mol. Biol.">
        <title>The genome of a lepidopteran model insect, the silkworm Bombyx mori.</title>
        <authorList>
            <consortium name="International Silkworm Genome Consortium"/>
        </authorList>
    </citation>
    <scope>NUCLEOTIDE SEQUENCE [LARGE SCALE GENOMIC DNA]</scope>
    <source>
        <strain evidence="9">p50T</strain>
    </source>
</reference>
<evidence type="ECO:0000313" key="9">
    <source>
        <dbReference type="Proteomes" id="UP000005204"/>
    </source>
</evidence>
<evidence type="ECO:0000256" key="3">
    <source>
        <dbReference type="ARBA" id="ARBA00022792"/>
    </source>
</evidence>
<sequence>MIRIAQHGVNIRTILQRRHRPLQLQGSHLHQCTSLYKYIDPRERPPCPPPPVPPPPAPRDYKLFWGAMTALVLAGGFAAYAKTSPEVRDWLTINAPWFDDVIAVAYQENMTYKEFILQCTEDAKKYLNSYVRDDKPKQCSFEEGSALSNVELPDQPADQALREKENESPCDTLPPPVVTKDVCEIEKCLTDLADTALNNYGTARDACAYYNKLVEETMLDFSMSSLGELRHAMLERQDLVKTSVDNANYAVSRLDELTRYFECGVQAPKESLDNTKALLKDYRDKIQTTSANYQWENDRSLAMDKQWQMVGEVVEKYSAETQQMFPAPRRGQTDTDLLLIHATRYMQQLEGEVREARAAMSARVARGLLTLPQDEQQRSGREALVQAAVRRRRTEMDREYRKRSEELRAANEHMISECLKRQRAEHEETLRQRVLQKEIEAKARLNKLIAEKVAAEKLVLAAQLAEMRSKLNVVEEKLNERLRAERCVRRARALWAAGGALLAATRAPHAAPLAALLRDVQDAAGEDDEFVRTVLKSIPDYVRDEGIELESVLRKKYYEMEKVALKVALVEEDGAPLFVYFLSWLQYMLLFVKISGIPQAEYESSTDVLPEDLDTFDLLQRARFWLEHGSCERAVRCVRGVRGAAGAAAGRWARRAGGLLAVRAAAHAVRAHAAHLALQYV</sequence>
<keyword evidence="5 7" id="KW-0496">Mitochondrion</keyword>
<keyword evidence="6" id="KW-0472">Membrane</keyword>
<comment type="similarity">
    <text evidence="1 7">Belongs to the MICOS complex subunit Mic60 family.</text>
</comment>
<dbReference type="EnsemblMetazoa" id="XM_038020657.1">
    <property type="protein sequence ID" value="XP_037876585.1"/>
    <property type="gene ID" value="LOC105841628"/>
</dbReference>
<name>A0A8R2R8Y7_BOMMO</name>
<organism evidence="8 9">
    <name type="scientific">Bombyx mori</name>
    <name type="common">Silk moth</name>
    <dbReference type="NCBI Taxonomy" id="7091"/>
    <lineage>
        <taxon>Eukaryota</taxon>
        <taxon>Metazoa</taxon>
        <taxon>Ecdysozoa</taxon>
        <taxon>Arthropoda</taxon>
        <taxon>Hexapoda</taxon>
        <taxon>Insecta</taxon>
        <taxon>Pterygota</taxon>
        <taxon>Neoptera</taxon>
        <taxon>Endopterygota</taxon>
        <taxon>Lepidoptera</taxon>
        <taxon>Glossata</taxon>
        <taxon>Ditrysia</taxon>
        <taxon>Bombycoidea</taxon>
        <taxon>Bombycidae</taxon>
        <taxon>Bombycinae</taxon>
        <taxon>Bombyx</taxon>
    </lineage>
</organism>
<keyword evidence="4" id="KW-1133">Transmembrane helix</keyword>
<comment type="subcellular location">
    <subcellularLocation>
        <location evidence="7">Mitochondrion inner membrane</location>
        <topology evidence="7">Single-pass membrane protein</topology>
    </subcellularLocation>
</comment>
<accession>A0A8R2R8Y7</accession>
<protein>
    <recommendedName>
        <fullName evidence="7">MICOS complex subunit MIC60</fullName>
    </recommendedName>
    <alternativeName>
        <fullName evidence="7">Mitofilin</fullName>
    </alternativeName>
</protein>
<proteinExistence type="inferred from homology"/>